<name>A0A4C1WSL7_EUMVA</name>
<proteinExistence type="predicted"/>
<comment type="caution">
    <text evidence="1">The sequence shown here is derived from an EMBL/GenBank/DDBJ whole genome shotgun (WGS) entry which is preliminary data.</text>
</comment>
<dbReference type="EMBL" id="BGZK01000634">
    <property type="protein sequence ID" value="GBP53830.1"/>
    <property type="molecule type" value="Genomic_DNA"/>
</dbReference>
<sequence length="120" mass="13074">MRTEFQLVDHLAAGKTPFAHSVTGQHVSSCDLQPPARLVPHLSGTTVTNKKFSTEHILHVALGGGEVALILLESPNSAWSLNVYKTKVRGRSRDRRGRRVRTAGAGAGTGAYRLSRRVYL</sequence>
<gene>
    <name evidence="1" type="ORF">EVAR_42548_1</name>
</gene>
<dbReference type="Proteomes" id="UP000299102">
    <property type="component" value="Unassembled WGS sequence"/>
</dbReference>
<evidence type="ECO:0000313" key="2">
    <source>
        <dbReference type="Proteomes" id="UP000299102"/>
    </source>
</evidence>
<reference evidence="1 2" key="1">
    <citation type="journal article" date="2019" name="Commun. Biol.">
        <title>The bagworm genome reveals a unique fibroin gene that provides high tensile strength.</title>
        <authorList>
            <person name="Kono N."/>
            <person name="Nakamura H."/>
            <person name="Ohtoshi R."/>
            <person name="Tomita M."/>
            <person name="Numata K."/>
            <person name="Arakawa K."/>
        </authorList>
    </citation>
    <scope>NUCLEOTIDE SEQUENCE [LARGE SCALE GENOMIC DNA]</scope>
</reference>
<protein>
    <submittedName>
        <fullName evidence="1">Uncharacterized protein</fullName>
    </submittedName>
</protein>
<organism evidence="1 2">
    <name type="scientific">Eumeta variegata</name>
    <name type="common">Bagworm moth</name>
    <name type="synonym">Eumeta japonica</name>
    <dbReference type="NCBI Taxonomy" id="151549"/>
    <lineage>
        <taxon>Eukaryota</taxon>
        <taxon>Metazoa</taxon>
        <taxon>Ecdysozoa</taxon>
        <taxon>Arthropoda</taxon>
        <taxon>Hexapoda</taxon>
        <taxon>Insecta</taxon>
        <taxon>Pterygota</taxon>
        <taxon>Neoptera</taxon>
        <taxon>Endopterygota</taxon>
        <taxon>Lepidoptera</taxon>
        <taxon>Glossata</taxon>
        <taxon>Ditrysia</taxon>
        <taxon>Tineoidea</taxon>
        <taxon>Psychidae</taxon>
        <taxon>Oiketicinae</taxon>
        <taxon>Eumeta</taxon>
    </lineage>
</organism>
<keyword evidence="2" id="KW-1185">Reference proteome</keyword>
<accession>A0A4C1WSL7</accession>
<dbReference type="AlphaFoldDB" id="A0A4C1WSL7"/>
<evidence type="ECO:0000313" key="1">
    <source>
        <dbReference type="EMBL" id="GBP53830.1"/>
    </source>
</evidence>